<dbReference type="PANTHER" id="PTHR35337:SF1">
    <property type="entry name" value="SLR1478 PROTEIN"/>
    <property type="match status" value="1"/>
</dbReference>
<protein>
    <recommendedName>
        <fullName evidence="4">Stage II sporulation protein M</fullName>
    </recommendedName>
</protein>
<dbReference type="Pfam" id="PF01944">
    <property type="entry name" value="SpoIIM"/>
    <property type="match status" value="1"/>
</dbReference>
<reference evidence="3" key="1">
    <citation type="journal article" date="2019" name="Int. J. Syst. Evol. Microbiol.">
        <title>The Global Catalogue of Microorganisms (GCM) 10K type strain sequencing project: providing services to taxonomists for standard genome sequencing and annotation.</title>
        <authorList>
            <consortium name="The Broad Institute Genomics Platform"/>
            <consortium name="The Broad Institute Genome Sequencing Center for Infectious Disease"/>
            <person name="Wu L."/>
            <person name="Ma J."/>
        </authorList>
    </citation>
    <scope>NUCLEOTIDE SEQUENCE [LARGE SCALE GENOMIC DNA]</scope>
    <source>
        <strain evidence="3">CGMCC 1.12769</strain>
    </source>
</reference>
<evidence type="ECO:0000313" key="3">
    <source>
        <dbReference type="Proteomes" id="UP000659344"/>
    </source>
</evidence>
<accession>A0ABQ1YX58</accession>
<evidence type="ECO:0008006" key="4">
    <source>
        <dbReference type="Google" id="ProtNLM"/>
    </source>
</evidence>
<dbReference type="RefSeq" id="WP_188542542.1">
    <property type="nucleotide sequence ID" value="NZ_BMFT01000008.1"/>
</dbReference>
<dbReference type="PANTHER" id="PTHR35337">
    <property type="entry name" value="SLR1478 PROTEIN"/>
    <property type="match status" value="1"/>
</dbReference>
<evidence type="ECO:0000313" key="2">
    <source>
        <dbReference type="EMBL" id="GGH39922.1"/>
    </source>
</evidence>
<keyword evidence="1" id="KW-1133">Transmembrane helix</keyword>
<dbReference type="InterPro" id="IPR002798">
    <property type="entry name" value="SpoIIM-like"/>
</dbReference>
<feature type="transmembrane region" description="Helical" evidence="1">
    <location>
        <begin position="180"/>
        <end position="203"/>
    </location>
</feature>
<proteinExistence type="predicted"/>
<keyword evidence="3" id="KW-1185">Reference proteome</keyword>
<dbReference type="EMBL" id="BMFT01000008">
    <property type="protein sequence ID" value="GGH39922.1"/>
    <property type="molecule type" value="Genomic_DNA"/>
</dbReference>
<gene>
    <name evidence="2" type="ORF">GCM10008013_49020</name>
</gene>
<feature type="transmembrane region" description="Helical" evidence="1">
    <location>
        <begin position="80"/>
        <end position="109"/>
    </location>
</feature>
<name>A0ABQ1YX58_9BACL</name>
<sequence>MLSWRRFVEDILKYKKMMLLSLVLFVAGMVIGTVNADFITTLIAPQLESLREYSQELSQSAHPEWNFFVFIFLNNAVKSIVIIFAGALFGLLPIFFLIMNGMVIGYLLSAAATQGENLFDLIVKGLLPHGIIEIPAILIAAAFGLQFGYLVMKGLGEWGARDLSERTVNWGAFLKTIVRASIWITISLLIAAIIESTLTLYLVSL</sequence>
<organism evidence="2 3">
    <name type="scientific">Paenibacillus segetis</name>
    <dbReference type="NCBI Taxonomy" id="1325360"/>
    <lineage>
        <taxon>Bacteria</taxon>
        <taxon>Bacillati</taxon>
        <taxon>Bacillota</taxon>
        <taxon>Bacilli</taxon>
        <taxon>Bacillales</taxon>
        <taxon>Paenibacillaceae</taxon>
        <taxon>Paenibacillus</taxon>
    </lineage>
</organism>
<keyword evidence="1" id="KW-0472">Membrane</keyword>
<comment type="caution">
    <text evidence="2">The sequence shown here is derived from an EMBL/GenBank/DDBJ whole genome shotgun (WGS) entry which is preliminary data.</text>
</comment>
<evidence type="ECO:0000256" key="1">
    <source>
        <dbReference type="SAM" id="Phobius"/>
    </source>
</evidence>
<dbReference type="Proteomes" id="UP000659344">
    <property type="component" value="Unassembled WGS sequence"/>
</dbReference>
<keyword evidence="1" id="KW-0812">Transmembrane</keyword>
<feature type="transmembrane region" description="Helical" evidence="1">
    <location>
        <begin position="130"/>
        <end position="152"/>
    </location>
</feature>